<proteinExistence type="predicted"/>
<dbReference type="Proteomes" id="UP000009374">
    <property type="component" value="Unassembled WGS sequence"/>
</dbReference>
<evidence type="ECO:0000313" key="2">
    <source>
        <dbReference type="EMBL" id="EES53901.1"/>
    </source>
</evidence>
<accession>C6HTX3</accession>
<keyword evidence="1" id="KW-0812">Transmembrane</keyword>
<protein>
    <submittedName>
        <fullName evidence="2">Uncharacterized protein</fullName>
    </submittedName>
</protein>
<evidence type="ECO:0000313" key="3">
    <source>
        <dbReference type="Proteomes" id="UP000009374"/>
    </source>
</evidence>
<reference evidence="2 3" key="1">
    <citation type="journal article" date="2009" name="Appl. Environ. Microbiol.">
        <title>Community genomic and proteomic analyses of chemoautotrophic iron-oxidizing "Leptospirillum rubarum" (Group II) and "Leptospirillum ferrodiazotrophum" (Group III) bacteria in acid mine drainage biofilms.</title>
        <authorList>
            <person name="Goltsman D.S."/>
            <person name="Denef V.J."/>
            <person name="Singer S.W."/>
            <person name="VerBerkmoes N.C."/>
            <person name="Lefsrud M."/>
            <person name="Mueller R.S."/>
            <person name="Dick G.J."/>
            <person name="Sun C.L."/>
            <person name="Wheeler K.E."/>
            <person name="Zemla A."/>
            <person name="Baker B.J."/>
            <person name="Hauser L."/>
            <person name="Land M."/>
            <person name="Shah M.B."/>
            <person name="Thelen M.P."/>
            <person name="Hettich R.L."/>
            <person name="Banfield J.F."/>
        </authorList>
    </citation>
    <scope>NUCLEOTIDE SEQUENCE [LARGE SCALE GENOMIC DNA]</scope>
</reference>
<organism evidence="2 3">
    <name type="scientific">Leptospirillum ferrodiazotrophum</name>
    <dbReference type="NCBI Taxonomy" id="412449"/>
    <lineage>
        <taxon>Bacteria</taxon>
        <taxon>Pseudomonadati</taxon>
        <taxon>Nitrospirota</taxon>
        <taxon>Nitrospiria</taxon>
        <taxon>Nitrospirales</taxon>
        <taxon>Nitrospiraceae</taxon>
        <taxon>Leptospirillum</taxon>
    </lineage>
</organism>
<feature type="transmembrane region" description="Helical" evidence="1">
    <location>
        <begin position="20"/>
        <end position="44"/>
    </location>
</feature>
<keyword evidence="1" id="KW-0472">Membrane</keyword>
<keyword evidence="3" id="KW-1185">Reference proteome</keyword>
<name>C6HTX3_9BACT</name>
<sequence>MSGSHPFEKETLVEPLTQDLIPLAGTLVGGILTFSGAYLSTALLGKRQRDTESKNLAVCFSGEIAAIVSIIRKRRYLEHIEGLLRMAKDGKRPPAIKIAVRNPYCTVFRDNAGKIGMLPAPLPSSIVRFYLQVYALLEDFENFREGALDQEPLPTVTRLYEEMAALLSDTIRLGETIGKEVERIYPSPSRIH</sequence>
<evidence type="ECO:0000256" key="1">
    <source>
        <dbReference type="SAM" id="Phobius"/>
    </source>
</evidence>
<gene>
    <name evidence="2" type="ORF">UBAL3_44810038</name>
</gene>
<dbReference type="EMBL" id="GG693852">
    <property type="protein sequence ID" value="EES53901.1"/>
    <property type="molecule type" value="Genomic_DNA"/>
</dbReference>
<keyword evidence="1" id="KW-1133">Transmembrane helix</keyword>
<dbReference type="AlphaFoldDB" id="C6HTX3"/>